<comment type="function">
    <text evidence="3">Acts as a molecular chaperone for G protein-coupled receptors, regulating their biogenesis and exit from the ER.</text>
</comment>
<feature type="repeat" description="ANK" evidence="4">
    <location>
        <begin position="40"/>
        <end position="72"/>
    </location>
</feature>
<evidence type="ECO:0000256" key="3">
    <source>
        <dbReference type="ARBA" id="ARBA00037107"/>
    </source>
</evidence>
<dbReference type="Pfam" id="PF12796">
    <property type="entry name" value="Ank_2"/>
    <property type="match status" value="1"/>
</dbReference>
<dbReference type="InterPro" id="IPR036770">
    <property type="entry name" value="Ankyrin_rpt-contain_sf"/>
</dbReference>
<organism evidence="5 6">
    <name type="scientific">Anaeromyces robustus</name>
    <dbReference type="NCBI Taxonomy" id="1754192"/>
    <lineage>
        <taxon>Eukaryota</taxon>
        <taxon>Fungi</taxon>
        <taxon>Fungi incertae sedis</taxon>
        <taxon>Chytridiomycota</taxon>
        <taxon>Chytridiomycota incertae sedis</taxon>
        <taxon>Neocallimastigomycetes</taxon>
        <taxon>Neocallimastigales</taxon>
        <taxon>Neocallimastigaceae</taxon>
        <taxon>Anaeromyces</taxon>
    </lineage>
</organism>
<evidence type="ECO:0000256" key="2">
    <source>
        <dbReference type="ARBA" id="ARBA00023186"/>
    </source>
</evidence>
<dbReference type="EMBL" id="MCFG01000015">
    <property type="protein sequence ID" value="ORX86895.1"/>
    <property type="molecule type" value="Genomic_DNA"/>
</dbReference>
<dbReference type="InterPro" id="IPR002110">
    <property type="entry name" value="Ankyrin_rpt"/>
</dbReference>
<evidence type="ECO:0000256" key="1">
    <source>
        <dbReference type="ARBA" id="ARBA00004586"/>
    </source>
</evidence>
<sequence>MTSLETYPIHRCVYRDDETTLKELLKDENFKKRINEKDNHGNTPLNLALMLGRRNCIITLLNNGCDVITRNDYGWNPKEESIFLGDVDIIEKISLKKFKTYILTFGNITLKEWNKVLPNCYLKFKIKFKSQIPVMAKLLPTDTIEFYKKGNKFRINTTFGGFKVKNIPKATKGHFSFIIKFDEKTGDCKMYALDTKKKTYQEAYPNVPQWLASEISRRNINIKTIYKFYFDITNCIIKQKKGNLLKKTKRTFQLENGKTCKTDLFKVKGIKIVVRKRDNEIVIGDYKSDIKTEILNLAMNPTIIKSNLSNEKINSLQSSNSSIISGGDASDNELSDNDSIYSDNDNESINSNKADLENFEFDGVITDDSIFKKYIKNDSIDIESGKIITDIIMNGEDSEGNKVKNSDILYLSANYPDFVDNLLNKSVSHRKYLQLLKNLKVEDKSDLNSNVELEYKSTLGRRSRIKASDDPNVAFYRIFSGIPNEADSKETKDEERKRIKNYDWKKNKVTEEDYFDPSNTESIHMGRIMNIAETSKTKYIKAWITQNSNITLDQLEPVLDFVNMIIFDDIHYHNESDNALLGMKNKSWSPFYKSNRFPVKLDFNLYPTITMSVRGLDSTTDEEKIPDSLFEIPSDYTEDDIIYGKVF</sequence>
<dbReference type="Gene3D" id="1.25.40.20">
    <property type="entry name" value="Ankyrin repeat-containing domain"/>
    <property type="match status" value="1"/>
</dbReference>
<reference evidence="5 6" key="2">
    <citation type="submission" date="2016-08" db="EMBL/GenBank/DDBJ databases">
        <title>Pervasive Adenine N6-methylation of Active Genes in Fungi.</title>
        <authorList>
            <consortium name="DOE Joint Genome Institute"/>
            <person name="Mondo S.J."/>
            <person name="Dannebaum R.O."/>
            <person name="Kuo R.C."/>
            <person name="Labutti K."/>
            <person name="Haridas S."/>
            <person name="Kuo A."/>
            <person name="Salamov A."/>
            <person name="Ahrendt S.R."/>
            <person name="Lipzen A."/>
            <person name="Sullivan W."/>
            <person name="Andreopoulos W.B."/>
            <person name="Clum A."/>
            <person name="Lindquist E."/>
            <person name="Daum C."/>
            <person name="Ramamoorthy G.K."/>
            <person name="Gryganskyi A."/>
            <person name="Culley D."/>
            <person name="Magnuson J.K."/>
            <person name="James T.Y."/>
            <person name="O'Malley M.A."/>
            <person name="Stajich J.E."/>
            <person name="Spatafora J.W."/>
            <person name="Visel A."/>
            <person name="Grigoriev I.V."/>
        </authorList>
    </citation>
    <scope>NUCLEOTIDE SEQUENCE [LARGE SCALE GENOMIC DNA]</scope>
    <source>
        <strain evidence="5 6">S4</strain>
    </source>
</reference>
<dbReference type="InterPro" id="IPR021832">
    <property type="entry name" value="ANKRD13"/>
</dbReference>
<evidence type="ECO:0000313" key="5">
    <source>
        <dbReference type="EMBL" id="ORX86895.1"/>
    </source>
</evidence>
<evidence type="ECO:0000313" key="6">
    <source>
        <dbReference type="Proteomes" id="UP000193944"/>
    </source>
</evidence>
<dbReference type="PANTHER" id="PTHR12447:SF25">
    <property type="entry name" value="ANKYRIN REPEAT DOMAIN-CONTAINING PROTEIN 13C"/>
    <property type="match status" value="1"/>
</dbReference>
<dbReference type="Proteomes" id="UP000193944">
    <property type="component" value="Unassembled WGS sequence"/>
</dbReference>
<dbReference type="PROSITE" id="PS50088">
    <property type="entry name" value="ANK_REPEAT"/>
    <property type="match status" value="1"/>
</dbReference>
<proteinExistence type="predicted"/>
<keyword evidence="2" id="KW-0143">Chaperone</keyword>
<dbReference type="AlphaFoldDB" id="A0A1Y1XMH6"/>
<comment type="subcellular location">
    <subcellularLocation>
        <location evidence="1">Endoplasmic reticulum membrane</location>
    </subcellularLocation>
</comment>
<gene>
    <name evidence="5" type="ORF">BCR32DRAFT_264644</name>
</gene>
<dbReference type="OrthoDB" id="2132912at2759"/>
<accession>A0A1Y1XMH6</accession>
<comment type="caution">
    <text evidence="5">The sequence shown here is derived from an EMBL/GenBank/DDBJ whole genome shotgun (WGS) entry which is preliminary data.</text>
</comment>
<dbReference type="SUPFAM" id="SSF48403">
    <property type="entry name" value="Ankyrin repeat"/>
    <property type="match status" value="1"/>
</dbReference>
<keyword evidence="6" id="KW-1185">Reference proteome</keyword>
<name>A0A1Y1XMH6_9FUNG</name>
<dbReference type="PROSITE" id="PS50297">
    <property type="entry name" value="ANK_REP_REGION"/>
    <property type="match status" value="1"/>
</dbReference>
<dbReference type="PANTHER" id="PTHR12447">
    <property type="entry name" value="ANKYRIN REPEAT DOMAIN-CONTAINING PROTEIN 13"/>
    <property type="match status" value="1"/>
</dbReference>
<evidence type="ECO:0000256" key="4">
    <source>
        <dbReference type="PROSITE-ProRule" id="PRU00023"/>
    </source>
</evidence>
<dbReference type="GO" id="GO:0005789">
    <property type="term" value="C:endoplasmic reticulum membrane"/>
    <property type="evidence" value="ECO:0007669"/>
    <property type="project" value="UniProtKB-SubCell"/>
</dbReference>
<keyword evidence="4" id="KW-0040">ANK repeat</keyword>
<protein>
    <submittedName>
        <fullName evidence="5">Uncharacterized protein</fullName>
    </submittedName>
</protein>
<reference evidence="5 6" key="1">
    <citation type="submission" date="2016-08" db="EMBL/GenBank/DDBJ databases">
        <title>A Parts List for Fungal Cellulosomes Revealed by Comparative Genomics.</title>
        <authorList>
            <consortium name="DOE Joint Genome Institute"/>
            <person name="Haitjema C.H."/>
            <person name="Gilmore S.P."/>
            <person name="Henske J.K."/>
            <person name="Solomon K.V."/>
            <person name="De Groot R."/>
            <person name="Kuo A."/>
            <person name="Mondo S.J."/>
            <person name="Salamov A.A."/>
            <person name="Labutti K."/>
            <person name="Zhao Z."/>
            <person name="Chiniquy J."/>
            <person name="Barry K."/>
            <person name="Brewer H.M."/>
            <person name="Purvine S.O."/>
            <person name="Wright A.T."/>
            <person name="Boxma B."/>
            <person name="Van Alen T."/>
            <person name="Hackstein J.H."/>
            <person name="Baker S.E."/>
            <person name="Grigoriev I.V."/>
            <person name="O'Malley M.A."/>
        </authorList>
    </citation>
    <scope>NUCLEOTIDE SEQUENCE [LARGE SCALE GENOMIC DNA]</scope>
    <source>
        <strain evidence="5 6">S4</strain>
    </source>
</reference>